<evidence type="ECO:0000313" key="2">
    <source>
        <dbReference type="EMBL" id="MFC7125436.1"/>
    </source>
</evidence>
<gene>
    <name evidence="2" type="ORF">ACFQJ7_05200</name>
</gene>
<dbReference type="EMBL" id="JBHSZQ010000004">
    <property type="protein sequence ID" value="MFC7125436.1"/>
    <property type="molecule type" value="Genomic_DNA"/>
</dbReference>
<name>A0ABD5X6J4_9EURY</name>
<dbReference type="InterPro" id="IPR003594">
    <property type="entry name" value="HATPase_dom"/>
</dbReference>
<dbReference type="Gene3D" id="3.30.565.10">
    <property type="entry name" value="Histidine kinase-like ATPase, C-terminal domain"/>
    <property type="match status" value="1"/>
</dbReference>
<proteinExistence type="predicted"/>
<organism evidence="2 3">
    <name type="scientific">Halovenus rubra</name>
    <dbReference type="NCBI Taxonomy" id="869890"/>
    <lineage>
        <taxon>Archaea</taxon>
        <taxon>Methanobacteriati</taxon>
        <taxon>Methanobacteriota</taxon>
        <taxon>Stenosarchaea group</taxon>
        <taxon>Halobacteria</taxon>
        <taxon>Halobacteriales</taxon>
        <taxon>Haloarculaceae</taxon>
        <taxon>Halovenus</taxon>
    </lineage>
</organism>
<dbReference type="RefSeq" id="WP_267636431.1">
    <property type="nucleotide sequence ID" value="NZ_JAODIY010000004.1"/>
</dbReference>
<feature type="domain" description="Histidine kinase/HSP90-like ATPase" evidence="1">
    <location>
        <begin position="84"/>
        <end position="123"/>
    </location>
</feature>
<accession>A0ABD5X6J4</accession>
<dbReference type="GO" id="GO:0005524">
    <property type="term" value="F:ATP binding"/>
    <property type="evidence" value="ECO:0007669"/>
    <property type="project" value="UniProtKB-KW"/>
</dbReference>
<evidence type="ECO:0000313" key="3">
    <source>
        <dbReference type="Proteomes" id="UP001596414"/>
    </source>
</evidence>
<dbReference type="SUPFAM" id="SSF55874">
    <property type="entry name" value="ATPase domain of HSP90 chaperone/DNA topoisomerase II/histidine kinase"/>
    <property type="match status" value="1"/>
</dbReference>
<evidence type="ECO:0000259" key="1">
    <source>
        <dbReference type="Pfam" id="PF02518"/>
    </source>
</evidence>
<dbReference type="InterPro" id="IPR036890">
    <property type="entry name" value="HATPase_C_sf"/>
</dbReference>
<comment type="caution">
    <text evidence="2">The sequence shown here is derived from an EMBL/GenBank/DDBJ whole genome shotgun (WGS) entry which is preliminary data.</text>
</comment>
<sequence length="130" mass="13897">MDGFDDGCLGAGTYAFSDDASELGPGERSDNGVEFASDPTRSVRHLNIMLGDDGVDEVVGICEGNHAKYTVDVDTIIRGSISPIDSQKRTGYGLSIVKQIVESHGWNIWTVEGSEGGARFEITGENLVDE</sequence>
<reference evidence="2 3" key="1">
    <citation type="journal article" date="2014" name="Int. J. Syst. Evol. Microbiol.">
        <title>Complete genome sequence of Corynebacterium casei LMG S-19264T (=DSM 44701T), isolated from a smear-ripened cheese.</title>
        <authorList>
            <consortium name="US DOE Joint Genome Institute (JGI-PGF)"/>
            <person name="Walter F."/>
            <person name="Albersmeier A."/>
            <person name="Kalinowski J."/>
            <person name="Ruckert C."/>
        </authorList>
    </citation>
    <scope>NUCLEOTIDE SEQUENCE [LARGE SCALE GENOMIC DNA]</scope>
    <source>
        <strain evidence="2 3">CGMCC 4.7215</strain>
    </source>
</reference>
<dbReference type="Proteomes" id="UP001596414">
    <property type="component" value="Unassembled WGS sequence"/>
</dbReference>
<protein>
    <submittedName>
        <fullName evidence="2">ATP-binding protein</fullName>
    </submittedName>
</protein>
<dbReference type="Pfam" id="PF02518">
    <property type="entry name" value="HATPase_c"/>
    <property type="match status" value="1"/>
</dbReference>
<dbReference type="AlphaFoldDB" id="A0ABD5X6J4"/>
<keyword evidence="2" id="KW-0067">ATP-binding</keyword>
<keyword evidence="2" id="KW-0547">Nucleotide-binding</keyword>